<evidence type="ECO:0000313" key="3">
    <source>
        <dbReference type="Proteomes" id="UP001284901"/>
    </source>
</evidence>
<dbReference type="GeneID" id="92812915"/>
<gene>
    <name evidence="1" type="ORF">R6G74_02680</name>
    <name evidence="2" type="ORF">R6P33_07770</name>
</gene>
<protein>
    <submittedName>
        <fullName evidence="1">Uncharacterized protein</fullName>
    </submittedName>
</protein>
<dbReference type="Proteomes" id="UP001284901">
    <property type="component" value="Unassembled WGS sequence"/>
</dbReference>
<dbReference type="RefSeq" id="WP_087070312.1">
    <property type="nucleotide sequence ID" value="NZ_CAUPFC010000005.1"/>
</dbReference>
<dbReference type="Proteomes" id="UP001288320">
    <property type="component" value="Unassembled WGS sequence"/>
</dbReference>
<dbReference type="EMBL" id="JAWNFV010000004">
    <property type="protein sequence ID" value="MDY5140225.1"/>
    <property type="molecule type" value="Genomic_DNA"/>
</dbReference>
<evidence type="ECO:0000313" key="4">
    <source>
        <dbReference type="Proteomes" id="UP001288320"/>
    </source>
</evidence>
<comment type="caution">
    <text evidence="1">The sequence shown here is derived from an EMBL/GenBank/DDBJ whole genome shotgun (WGS) entry which is preliminary data.</text>
</comment>
<dbReference type="AlphaFoldDB" id="A0AAW9HIU2"/>
<proteinExistence type="predicted"/>
<organism evidence="1 4">
    <name type="scientific">Actinotignum timonense</name>
    <dbReference type="NCBI Taxonomy" id="1870995"/>
    <lineage>
        <taxon>Bacteria</taxon>
        <taxon>Bacillati</taxon>
        <taxon>Actinomycetota</taxon>
        <taxon>Actinomycetes</taxon>
        <taxon>Actinomycetales</taxon>
        <taxon>Actinomycetaceae</taxon>
        <taxon>Actinotignum</taxon>
    </lineage>
</organism>
<keyword evidence="3" id="KW-1185">Reference proteome</keyword>
<reference evidence="1 3" key="1">
    <citation type="submission" date="2023-10" db="EMBL/GenBank/DDBJ databases">
        <title>Whole Genome based description of the genera Actinobaculum and Actinotignum reveals a complex phylogenetic relationship within the species included in the genus Actinotignum.</title>
        <authorList>
            <person name="Jensen C.S."/>
            <person name="Dargis R."/>
            <person name="Kemp M."/>
            <person name="Christensen J.J."/>
        </authorList>
    </citation>
    <scope>NUCLEOTIDE SEQUENCE</scope>
    <source>
        <strain evidence="2 3">SLA_B089</strain>
        <strain evidence="1">SLA_B245</strain>
    </source>
</reference>
<dbReference type="EMBL" id="JAWNFY010000022">
    <property type="protein sequence ID" value="MDY5146909.1"/>
    <property type="molecule type" value="Genomic_DNA"/>
</dbReference>
<name>A0AAW9HIU2_9ACTO</name>
<sequence>MWYAQRNFGIALLISDGWFRGPLTVIGVVDAQLQKGCHEARLAMLTRKSDLNGELETVLPIRFRNTKPGCTIIAMRRDTELRSFINEPRAIFQLFINPHAEGRWSGHTQREEGDGNSRE</sequence>
<accession>A0AAW9HIU2</accession>
<evidence type="ECO:0000313" key="1">
    <source>
        <dbReference type="EMBL" id="MDY5140225.1"/>
    </source>
</evidence>
<evidence type="ECO:0000313" key="2">
    <source>
        <dbReference type="EMBL" id="MDY5146909.1"/>
    </source>
</evidence>